<dbReference type="Proteomes" id="UP000700334">
    <property type="component" value="Unassembled WGS sequence"/>
</dbReference>
<feature type="chain" id="PRO_5035171720" evidence="1">
    <location>
        <begin position="34"/>
        <end position="199"/>
    </location>
</feature>
<dbReference type="PANTHER" id="PTHR38493">
    <property type="entry name" value="CHROMOSOME 1 OPEN READING FRAME 167"/>
    <property type="match status" value="1"/>
</dbReference>
<reference evidence="2" key="1">
    <citation type="journal article" date="2021" name="Evol. Appl.">
        <title>The genome of the Pyrenean desman and the effects of bottlenecks and inbreeding on the genomic landscape of an endangered species.</title>
        <authorList>
            <person name="Escoda L."/>
            <person name="Castresana J."/>
        </authorList>
    </citation>
    <scope>NUCLEOTIDE SEQUENCE</scope>
    <source>
        <strain evidence="2">IBE-C5619</strain>
    </source>
</reference>
<dbReference type="InterPro" id="IPR031473">
    <property type="entry name" value="DUF4684"/>
</dbReference>
<gene>
    <name evidence="2" type="ORF">J0S82_016324</name>
</gene>
<dbReference type="Pfam" id="PF15736">
    <property type="entry name" value="DUF4684"/>
    <property type="match status" value="1"/>
</dbReference>
<dbReference type="AlphaFoldDB" id="A0A8J6DFD2"/>
<keyword evidence="3" id="KW-1185">Reference proteome</keyword>
<sequence>MVCRCSLASTVLARRLSWAPPLLLFCSCSRAWCGFVSVRGARGPETGTFPEGLRTRALRSTLATWQGAQEAAAAGAQERRVAQDCVARWRSHVRGRRVDRQLRRAWAQQALVAWRAALGQRREARQRAEERGPRAQAGVALCWTLWVRETRQRRLSRAHAARRLSARWVPRACGQPLAILPLGASGLCRAEEGLWELGR</sequence>
<proteinExistence type="predicted"/>
<dbReference type="PANTHER" id="PTHR38493:SF1">
    <property type="entry name" value="SFI1 SPINDLE BODY DOMAIN-CONTAINING PROTEIN"/>
    <property type="match status" value="1"/>
</dbReference>
<evidence type="ECO:0000256" key="1">
    <source>
        <dbReference type="SAM" id="SignalP"/>
    </source>
</evidence>
<name>A0A8J6DFD2_GALPY</name>
<dbReference type="EMBL" id="JAGFMF010012255">
    <property type="protein sequence ID" value="KAG8505580.1"/>
    <property type="molecule type" value="Genomic_DNA"/>
</dbReference>
<feature type="signal peptide" evidence="1">
    <location>
        <begin position="1"/>
        <end position="33"/>
    </location>
</feature>
<protein>
    <submittedName>
        <fullName evidence="2">Uncharacterized protein</fullName>
    </submittedName>
</protein>
<evidence type="ECO:0000313" key="3">
    <source>
        <dbReference type="Proteomes" id="UP000700334"/>
    </source>
</evidence>
<dbReference type="PROSITE" id="PS51257">
    <property type="entry name" value="PROKAR_LIPOPROTEIN"/>
    <property type="match status" value="1"/>
</dbReference>
<keyword evidence="1" id="KW-0732">Signal</keyword>
<organism evidence="2 3">
    <name type="scientific">Galemys pyrenaicus</name>
    <name type="common">Iberian desman</name>
    <name type="synonym">Pyrenean desman</name>
    <dbReference type="NCBI Taxonomy" id="202257"/>
    <lineage>
        <taxon>Eukaryota</taxon>
        <taxon>Metazoa</taxon>
        <taxon>Chordata</taxon>
        <taxon>Craniata</taxon>
        <taxon>Vertebrata</taxon>
        <taxon>Euteleostomi</taxon>
        <taxon>Mammalia</taxon>
        <taxon>Eutheria</taxon>
        <taxon>Laurasiatheria</taxon>
        <taxon>Eulipotyphla</taxon>
        <taxon>Talpidae</taxon>
        <taxon>Galemys</taxon>
    </lineage>
</organism>
<comment type="caution">
    <text evidence="2">The sequence shown here is derived from an EMBL/GenBank/DDBJ whole genome shotgun (WGS) entry which is preliminary data.</text>
</comment>
<accession>A0A8J6DFD2</accession>
<evidence type="ECO:0000313" key="2">
    <source>
        <dbReference type="EMBL" id="KAG8505580.1"/>
    </source>
</evidence>